<dbReference type="GO" id="GO:0000976">
    <property type="term" value="F:transcription cis-regulatory region binding"/>
    <property type="evidence" value="ECO:0007669"/>
    <property type="project" value="TreeGrafter"/>
</dbReference>
<evidence type="ECO:0000256" key="1">
    <source>
        <dbReference type="ARBA" id="ARBA00022553"/>
    </source>
</evidence>
<name>A0A7Y6K6W5_9BURK</name>
<dbReference type="InterPro" id="IPR011006">
    <property type="entry name" value="CheY-like_superfamily"/>
</dbReference>
<sequence>MTGRVPRFEPDVALLDIGLSEIDGYELARQVRRKGNTKPLLVAITGYGQTEDRLRAQSAGFDYHFVKPVDIDSLLKVLALL</sequence>
<keyword evidence="3" id="KW-0805">Transcription regulation</keyword>
<keyword evidence="4" id="KW-0238">DNA-binding</keyword>
<feature type="modified residue" description="4-aspartylphosphate" evidence="6">
    <location>
        <position position="16"/>
    </location>
</feature>
<dbReference type="GO" id="GO:0000156">
    <property type="term" value="F:phosphorelay response regulator activity"/>
    <property type="evidence" value="ECO:0007669"/>
    <property type="project" value="TreeGrafter"/>
</dbReference>
<dbReference type="PANTHER" id="PTHR48111:SF1">
    <property type="entry name" value="TWO-COMPONENT RESPONSE REGULATOR ORR33"/>
    <property type="match status" value="1"/>
</dbReference>
<evidence type="ECO:0000313" key="8">
    <source>
        <dbReference type="EMBL" id="NUY04530.1"/>
    </source>
</evidence>
<keyword evidence="2" id="KW-0902">Two-component regulatory system</keyword>
<dbReference type="Pfam" id="PF00072">
    <property type="entry name" value="Response_reg"/>
    <property type="match status" value="1"/>
</dbReference>
<dbReference type="PROSITE" id="PS50110">
    <property type="entry name" value="RESPONSE_REGULATORY"/>
    <property type="match status" value="1"/>
</dbReference>
<comment type="caution">
    <text evidence="8">The sequence shown here is derived from an EMBL/GenBank/DDBJ whole genome shotgun (WGS) entry which is preliminary data.</text>
</comment>
<dbReference type="Gene3D" id="3.40.50.2300">
    <property type="match status" value="1"/>
</dbReference>
<dbReference type="GO" id="GO:0005829">
    <property type="term" value="C:cytosol"/>
    <property type="evidence" value="ECO:0007669"/>
    <property type="project" value="TreeGrafter"/>
</dbReference>
<proteinExistence type="predicted"/>
<reference evidence="8 9" key="1">
    <citation type="submission" date="2020-02" db="EMBL/GenBank/DDBJ databases">
        <title>Paraburkholderia simonii sp. nov. and Paraburkholderia youngii sp. nov. Brazilian and Mexican Mimosa-associated rhizobia.</title>
        <authorList>
            <person name="Mavima L."/>
            <person name="Beukes C.W."/>
            <person name="Chan W.Y."/>
            <person name="Palmer M."/>
            <person name="De Meyer S.E."/>
            <person name="James E.K."/>
            <person name="Venter S.N."/>
            <person name="Steenkamp E.T."/>
        </authorList>
    </citation>
    <scope>NUCLEOTIDE SEQUENCE [LARGE SCALE GENOMIC DNA]</scope>
    <source>
        <strain evidence="8 9">JPY169</strain>
    </source>
</reference>
<evidence type="ECO:0000256" key="5">
    <source>
        <dbReference type="ARBA" id="ARBA00023163"/>
    </source>
</evidence>
<evidence type="ECO:0000313" key="9">
    <source>
        <dbReference type="Proteomes" id="UP000594380"/>
    </source>
</evidence>
<keyword evidence="5" id="KW-0804">Transcription</keyword>
<dbReference type="InterPro" id="IPR001789">
    <property type="entry name" value="Sig_transdc_resp-reg_receiver"/>
</dbReference>
<dbReference type="Proteomes" id="UP000594380">
    <property type="component" value="Unassembled WGS sequence"/>
</dbReference>
<keyword evidence="1 6" id="KW-0597">Phosphoprotein</keyword>
<dbReference type="GO" id="GO:0006355">
    <property type="term" value="P:regulation of DNA-templated transcription"/>
    <property type="evidence" value="ECO:0007669"/>
    <property type="project" value="TreeGrafter"/>
</dbReference>
<dbReference type="PANTHER" id="PTHR48111">
    <property type="entry name" value="REGULATOR OF RPOS"/>
    <property type="match status" value="1"/>
</dbReference>
<feature type="domain" description="Response regulatory" evidence="7">
    <location>
        <begin position="1"/>
        <end position="81"/>
    </location>
</feature>
<accession>A0A7Y6K6W5</accession>
<dbReference type="InterPro" id="IPR039420">
    <property type="entry name" value="WalR-like"/>
</dbReference>
<gene>
    <name evidence="8" type="ORF">G5S42_33680</name>
</gene>
<dbReference type="AlphaFoldDB" id="A0A7Y6K6W5"/>
<dbReference type="EMBL" id="JAALDK010000002">
    <property type="protein sequence ID" value="NUY04530.1"/>
    <property type="molecule type" value="Genomic_DNA"/>
</dbReference>
<evidence type="ECO:0000256" key="4">
    <source>
        <dbReference type="ARBA" id="ARBA00023125"/>
    </source>
</evidence>
<evidence type="ECO:0000256" key="6">
    <source>
        <dbReference type="PROSITE-ProRule" id="PRU00169"/>
    </source>
</evidence>
<dbReference type="GO" id="GO:0032993">
    <property type="term" value="C:protein-DNA complex"/>
    <property type="evidence" value="ECO:0007669"/>
    <property type="project" value="TreeGrafter"/>
</dbReference>
<evidence type="ECO:0000256" key="3">
    <source>
        <dbReference type="ARBA" id="ARBA00023015"/>
    </source>
</evidence>
<dbReference type="SUPFAM" id="SSF52172">
    <property type="entry name" value="CheY-like"/>
    <property type="match status" value="1"/>
</dbReference>
<evidence type="ECO:0000259" key="7">
    <source>
        <dbReference type="PROSITE" id="PS50110"/>
    </source>
</evidence>
<evidence type="ECO:0000256" key="2">
    <source>
        <dbReference type="ARBA" id="ARBA00023012"/>
    </source>
</evidence>
<organism evidence="8 9">
    <name type="scientific">Paraburkholderia youngii</name>
    <dbReference type="NCBI Taxonomy" id="2782701"/>
    <lineage>
        <taxon>Bacteria</taxon>
        <taxon>Pseudomonadati</taxon>
        <taxon>Pseudomonadota</taxon>
        <taxon>Betaproteobacteria</taxon>
        <taxon>Burkholderiales</taxon>
        <taxon>Burkholderiaceae</taxon>
        <taxon>Paraburkholderia</taxon>
    </lineage>
</organism>
<protein>
    <submittedName>
        <fullName evidence="8">Response regulator</fullName>
    </submittedName>
</protein>